<keyword evidence="1" id="KW-0732">Signal</keyword>
<feature type="domain" description="Chitin-binding type-2" evidence="2">
    <location>
        <begin position="94"/>
        <end position="129"/>
    </location>
</feature>
<evidence type="ECO:0000259" key="2">
    <source>
        <dbReference type="Pfam" id="PF01607"/>
    </source>
</evidence>
<reference evidence="3" key="1">
    <citation type="submission" date="2021-08" db="EMBL/GenBank/DDBJ databases">
        <authorList>
            <person name="Misof B."/>
            <person name="Oliver O."/>
            <person name="Podsiadlowski L."/>
            <person name="Donath A."/>
            <person name="Peters R."/>
            <person name="Mayer C."/>
            <person name="Rust J."/>
            <person name="Gunkel S."/>
            <person name="Lesny P."/>
            <person name="Martin S."/>
            <person name="Oeyen J.P."/>
            <person name="Petersen M."/>
            <person name="Panagiotis P."/>
            <person name="Wilbrandt J."/>
            <person name="Tanja T."/>
        </authorList>
    </citation>
    <scope>NUCLEOTIDE SEQUENCE</scope>
    <source>
        <strain evidence="3">GBR_01_08_01A</strain>
        <tissue evidence="3">Thorax + abdomen</tissue>
    </source>
</reference>
<dbReference type="Gene3D" id="2.170.140.10">
    <property type="entry name" value="Chitin binding domain"/>
    <property type="match status" value="1"/>
</dbReference>
<name>A0AAD9S0S9_9HYME</name>
<proteinExistence type="predicted"/>
<dbReference type="InterPro" id="IPR036508">
    <property type="entry name" value="Chitin-bd_dom_sf"/>
</dbReference>
<dbReference type="InterPro" id="IPR002557">
    <property type="entry name" value="Chitin-bd_dom"/>
</dbReference>
<dbReference type="SUPFAM" id="SSF57625">
    <property type="entry name" value="Invertebrate chitin-binding proteins"/>
    <property type="match status" value="1"/>
</dbReference>
<accession>A0AAD9S0S9</accession>
<gene>
    <name evidence="3" type="ORF">KPH14_001931</name>
</gene>
<protein>
    <recommendedName>
        <fullName evidence="2">Chitin-binding type-2 domain-containing protein</fullName>
    </recommendedName>
</protein>
<evidence type="ECO:0000256" key="1">
    <source>
        <dbReference type="SAM" id="SignalP"/>
    </source>
</evidence>
<reference evidence="3" key="2">
    <citation type="journal article" date="2023" name="Commun. Biol.">
        <title>Intrasexual cuticular hydrocarbon dimorphism in a wasp sheds light on hydrocarbon biosynthesis genes in Hymenoptera.</title>
        <authorList>
            <person name="Moris V.C."/>
            <person name="Podsiadlowski L."/>
            <person name="Martin S."/>
            <person name="Oeyen J.P."/>
            <person name="Donath A."/>
            <person name="Petersen M."/>
            <person name="Wilbrandt J."/>
            <person name="Misof B."/>
            <person name="Liedtke D."/>
            <person name="Thamm M."/>
            <person name="Scheiner R."/>
            <person name="Schmitt T."/>
            <person name="Niehuis O."/>
        </authorList>
    </citation>
    <scope>NUCLEOTIDE SEQUENCE</scope>
    <source>
        <strain evidence="3">GBR_01_08_01A</strain>
    </source>
</reference>
<evidence type="ECO:0000313" key="3">
    <source>
        <dbReference type="EMBL" id="KAK2589105.1"/>
    </source>
</evidence>
<dbReference type="GO" id="GO:0005576">
    <property type="term" value="C:extracellular region"/>
    <property type="evidence" value="ECO:0007669"/>
    <property type="project" value="InterPro"/>
</dbReference>
<dbReference type="EMBL" id="JAIFRP010000002">
    <property type="protein sequence ID" value="KAK2589105.1"/>
    <property type="molecule type" value="Genomic_DNA"/>
</dbReference>
<feature type="chain" id="PRO_5042282488" description="Chitin-binding type-2 domain-containing protein" evidence="1">
    <location>
        <begin position="26"/>
        <end position="131"/>
    </location>
</feature>
<dbReference type="AlphaFoldDB" id="A0AAD9S0S9"/>
<sequence length="131" mass="14847">MNGSGKDNWCQLALILAILSLCVSAEKQKRQIFREQVLPALGGKIPEEAFRTDRLALNRLNKEGISVPDGVVLDARHVHKHPRTSQHMPKIIKVFYNCSGWSRTSSLCPAGTAFSKEQNRCEWWNTVQCRE</sequence>
<evidence type="ECO:0000313" key="4">
    <source>
        <dbReference type="Proteomes" id="UP001258017"/>
    </source>
</evidence>
<feature type="signal peptide" evidence="1">
    <location>
        <begin position="1"/>
        <end position="25"/>
    </location>
</feature>
<dbReference type="GO" id="GO:0008061">
    <property type="term" value="F:chitin binding"/>
    <property type="evidence" value="ECO:0007669"/>
    <property type="project" value="InterPro"/>
</dbReference>
<organism evidence="3 4">
    <name type="scientific">Odynerus spinipes</name>
    <dbReference type="NCBI Taxonomy" id="1348599"/>
    <lineage>
        <taxon>Eukaryota</taxon>
        <taxon>Metazoa</taxon>
        <taxon>Ecdysozoa</taxon>
        <taxon>Arthropoda</taxon>
        <taxon>Hexapoda</taxon>
        <taxon>Insecta</taxon>
        <taxon>Pterygota</taxon>
        <taxon>Neoptera</taxon>
        <taxon>Endopterygota</taxon>
        <taxon>Hymenoptera</taxon>
        <taxon>Apocrita</taxon>
        <taxon>Aculeata</taxon>
        <taxon>Vespoidea</taxon>
        <taxon>Vespidae</taxon>
        <taxon>Eumeninae</taxon>
        <taxon>Odynerus</taxon>
    </lineage>
</organism>
<dbReference type="Proteomes" id="UP001258017">
    <property type="component" value="Unassembled WGS sequence"/>
</dbReference>
<dbReference type="Pfam" id="PF01607">
    <property type="entry name" value="CBM_14"/>
    <property type="match status" value="1"/>
</dbReference>
<comment type="caution">
    <text evidence="3">The sequence shown here is derived from an EMBL/GenBank/DDBJ whole genome shotgun (WGS) entry which is preliminary data.</text>
</comment>
<keyword evidence="4" id="KW-1185">Reference proteome</keyword>